<accession>A0A1J1IDY2</accession>
<feature type="compositionally biased region" description="Polar residues" evidence="5">
    <location>
        <begin position="154"/>
        <end position="169"/>
    </location>
</feature>
<dbReference type="STRING" id="568069.A0A1J1IDY2"/>
<proteinExistence type="inferred from homology"/>
<evidence type="ECO:0000256" key="4">
    <source>
        <dbReference type="ARBA" id="ARBA00022552"/>
    </source>
</evidence>
<protein>
    <recommendedName>
        <fullName evidence="3">Pre-rRNA-processing protein TSR2 homolog</fullName>
    </recommendedName>
</protein>
<organism evidence="6 7">
    <name type="scientific">Clunio marinus</name>
    <dbReference type="NCBI Taxonomy" id="568069"/>
    <lineage>
        <taxon>Eukaryota</taxon>
        <taxon>Metazoa</taxon>
        <taxon>Ecdysozoa</taxon>
        <taxon>Arthropoda</taxon>
        <taxon>Hexapoda</taxon>
        <taxon>Insecta</taxon>
        <taxon>Pterygota</taxon>
        <taxon>Neoptera</taxon>
        <taxon>Endopterygota</taxon>
        <taxon>Diptera</taxon>
        <taxon>Nematocera</taxon>
        <taxon>Chironomoidea</taxon>
        <taxon>Chironomidae</taxon>
        <taxon>Clunio</taxon>
    </lineage>
</organism>
<evidence type="ECO:0000256" key="1">
    <source>
        <dbReference type="ARBA" id="ARBA00002210"/>
    </source>
</evidence>
<dbReference type="InterPro" id="IPR019398">
    <property type="entry name" value="Pre-rRNA_process_TSR2"/>
</dbReference>
<comment type="similarity">
    <text evidence="2">Belongs to the TSR2 family.</text>
</comment>
<evidence type="ECO:0000313" key="7">
    <source>
        <dbReference type="Proteomes" id="UP000183832"/>
    </source>
</evidence>
<feature type="compositionally biased region" description="Acidic residues" evidence="5">
    <location>
        <begin position="134"/>
        <end position="145"/>
    </location>
</feature>
<dbReference type="Proteomes" id="UP000183832">
    <property type="component" value="Unassembled WGS sequence"/>
</dbReference>
<evidence type="ECO:0000313" key="6">
    <source>
        <dbReference type="EMBL" id="CRK97764.1"/>
    </source>
</evidence>
<comment type="function">
    <text evidence="1">May be involved in 20S pre-rRNA processing.</text>
</comment>
<feature type="region of interest" description="Disordered" evidence="5">
    <location>
        <begin position="130"/>
        <end position="172"/>
    </location>
</feature>
<name>A0A1J1IDY2_9DIPT</name>
<dbReference type="AlphaFoldDB" id="A0A1J1IDY2"/>
<dbReference type="GO" id="GO:0006364">
    <property type="term" value="P:rRNA processing"/>
    <property type="evidence" value="ECO:0007669"/>
    <property type="project" value="UniProtKB-KW"/>
</dbReference>
<evidence type="ECO:0000256" key="5">
    <source>
        <dbReference type="SAM" id="MobiDB-lite"/>
    </source>
</evidence>
<dbReference type="Pfam" id="PF10273">
    <property type="entry name" value="WGG"/>
    <property type="match status" value="1"/>
</dbReference>
<keyword evidence="4" id="KW-0698">rRNA processing</keyword>
<keyword evidence="7" id="KW-1185">Reference proteome</keyword>
<reference evidence="6 7" key="1">
    <citation type="submission" date="2015-04" db="EMBL/GenBank/DDBJ databases">
        <authorList>
            <person name="Syromyatnikov M.Y."/>
            <person name="Popov V.N."/>
        </authorList>
    </citation>
    <scope>NUCLEOTIDE SEQUENCE [LARGE SCALE GENOMIC DNA]</scope>
</reference>
<sequence>MSTELRNHLREIIEIVFNRWTALRLAVEHGMGGQNGLQTAIEMIDYVTDCCISNTKIDEENIVDLLEDIMDEEFNTICEDNSIAEIATFLIKYFNMLKSGNIQQIQQELGSLPPCEKWIVQGRKINFVSKPEDESSSDEEDEEMVESTIESPNVKINDNSLPPSTSGSTMKVIEEEVDPGWTVVKTKKRK</sequence>
<dbReference type="PANTHER" id="PTHR21250">
    <property type="entry name" value="PRE-RRNA-PROCESSING PROTEIN TSR2 HOMOLOG"/>
    <property type="match status" value="1"/>
</dbReference>
<evidence type="ECO:0000256" key="2">
    <source>
        <dbReference type="ARBA" id="ARBA00006524"/>
    </source>
</evidence>
<dbReference type="OrthoDB" id="263560at2759"/>
<dbReference type="EMBL" id="CVRI01000047">
    <property type="protein sequence ID" value="CRK97764.1"/>
    <property type="molecule type" value="Genomic_DNA"/>
</dbReference>
<evidence type="ECO:0000256" key="3">
    <source>
        <dbReference type="ARBA" id="ARBA00017551"/>
    </source>
</evidence>
<gene>
    <name evidence="6" type="ORF">CLUMA_CG011144</name>
</gene>